<proteinExistence type="predicted"/>
<feature type="non-terminal residue" evidence="2">
    <location>
        <position position="152"/>
    </location>
</feature>
<feature type="non-terminal residue" evidence="2">
    <location>
        <position position="1"/>
    </location>
</feature>
<keyword evidence="3" id="KW-1185">Reference proteome</keyword>
<evidence type="ECO:0000313" key="3">
    <source>
        <dbReference type="Proteomes" id="UP000551823"/>
    </source>
</evidence>
<dbReference type="InterPro" id="IPR036116">
    <property type="entry name" value="FN3_sf"/>
</dbReference>
<accession>A0A7L4CRX5</accession>
<name>A0A7L4CRX5_9AVES</name>
<reference evidence="2 3" key="1">
    <citation type="submission" date="2019-09" db="EMBL/GenBank/DDBJ databases">
        <title>Bird 10,000 Genomes (B10K) Project - Family phase.</title>
        <authorList>
            <person name="Zhang G."/>
        </authorList>
    </citation>
    <scope>NUCLEOTIDE SEQUENCE [LARGE SCALE GENOMIC DNA]</scope>
    <source>
        <strain evidence="2">B10K-DU-005-01</strain>
    </source>
</reference>
<organism evidence="2 3">
    <name type="scientific">Nyctiprogne leucopyga</name>
    <dbReference type="NCBI Taxonomy" id="382315"/>
    <lineage>
        <taxon>Eukaryota</taxon>
        <taxon>Metazoa</taxon>
        <taxon>Chordata</taxon>
        <taxon>Craniata</taxon>
        <taxon>Vertebrata</taxon>
        <taxon>Euteleostomi</taxon>
        <taxon>Archelosauria</taxon>
        <taxon>Archosauria</taxon>
        <taxon>Dinosauria</taxon>
        <taxon>Saurischia</taxon>
        <taxon>Theropoda</taxon>
        <taxon>Coelurosauria</taxon>
        <taxon>Aves</taxon>
        <taxon>Neognathae</taxon>
        <taxon>Neoaves</taxon>
        <taxon>Strisores</taxon>
        <taxon>Caprimulgiformes</taxon>
        <taxon>Caprimulgidae</taxon>
        <taxon>Chordeilinae</taxon>
        <taxon>Nyctiprogne</taxon>
    </lineage>
</organism>
<evidence type="ECO:0000313" key="2">
    <source>
        <dbReference type="EMBL" id="NXW52946.1"/>
    </source>
</evidence>
<gene>
    <name evidence="2" type="primary">Flrt1</name>
    <name evidence="2" type="ORF">NYCLEU_R15097</name>
</gene>
<protein>
    <submittedName>
        <fullName evidence="2">FLRT1 protein</fullName>
    </submittedName>
</protein>
<dbReference type="EMBL" id="VZZU01015192">
    <property type="protein sequence ID" value="NXW52946.1"/>
    <property type="molecule type" value="Genomic_DNA"/>
</dbReference>
<sequence length="152" mass="15938">LAWLRDWLRSREPQGLEVKGLLCQAPARLRGLAVGELRGEMDGCEGVGGRSGSTGGRSGSTGGRLGSTGGRSGSTVELKLFWVESAPGGSLRVRWAPAPPGVSLRLRWLRPGAASVTETLVPGERGEFVVGGLDPRGVYRVCLAPLDQPPLP</sequence>
<evidence type="ECO:0000256" key="1">
    <source>
        <dbReference type="SAM" id="MobiDB-lite"/>
    </source>
</evidence>
<dbReference type="SUPFAM" id="SSF49265">
    <property type="entry name" value="Fibronectin type III"/>
    <property type="match status" value="1"/>
</dbReference>
<dbReference type="Proteomes" id="UP000551823">
    <property type="component" value="Unassembled WGS sequence"/>
</dbReference>
<feature type="region of interest" description="Disordered" evidence="1">
    <location>
        <begin position="45"/>
        <end position="72"/>
    </location>
</feature>
<dbReference type="AlphaFoldDB" id="A0A7L4CRX5"/>
<comment type="caution">
    <text evidence="2">The sequence shown here is derived from an EMBL/GenBank/DDBJ whole genome shotgun (WGS) entry which is preliminary data.</text>
</comment>